<proteinExistence type="predicted"/>
<comment type="caution">
    <text evidence="2">The sequence shown here is derived from an EMBL/GenBank/DDBJ whole genome shotgun (WGS) entry which is preliminary data.</text>
</comment>
<dbReference type="AlphaFoldDB" id="A0A644YKA0"/>
<keyword evidence="1" id="KW-0812">Transmembrane</keyword>
<keyword evidence="1" id="KW-0472">Membrane</keyword>
<organism evidence="2">
    <name type="scientific">bioreactor metagenome</name>
    <dbReference type="NCBI Taxonomy" id="1076179"/>
    <lineage>
        <taxon>unclassified sequences</taxon>
        <taxon>metagenomes</taxon>
        <taxon>ecological metagenomes</taxon>
    </lineage>
</organism>
<keyword evidence="1" id="KW-1133">Transmembrane helix</keyword>
<dbReference type="EMBL" id="VSSQ01004862">
    <property type="protein sequence ID" value="MPM26923.1"/>
    <property type="molecule type" value="Genomic_DNA"/>
</dbReference>
<name>A0A644YKA0_9ZZZZ</name>
<reference evidence="2" key="1">
    <citation type="submission" date="2019-08" db="EMBL/GenBank/DDBJ databases">
        <authorList>
            <person name="Kucharzyk K."/>
            <person name="Murdoch R.W."/>
            <person name="Higgins S."/>
            <person name="Loffler F."/>
        </authorList>
    </citation>
    <scope>NUCLEOTIDE SEQUENCE</scope>
</reference>
<accession>A0A644YKA0</accession>
<evidence type="ECO:0000256" key="1">
    <source>
        <dbReference type="SAM" id="Phobius"/>
    </source>
</evidence>
<evidence type="ECO:0000313" key="2">
    <source>
        <dbReference type="EMBL" id="MPM26923.1"/>
    </source>
</evidence>
<feature type="transmembrane region" description="Helical" evidence="1">
    <location>
        <begin position="36"/>
        <end position="54"/>
    </location>
</feature>
<sequence length="82" mass="9403">MYPMIHSFKLKFIMEAVVTAVYIFWNKPSVITVASYSNNGISCFYIAVSNAYIFKRFRRKASIILTDAAVCNDDNITLFNFS</sequence>
<protein>
    <submittedName>
        <fullName evidence="2">Uncharacterized protein</fullName>
    </submittedName>
</protein>
<gene>
    <name evidence="2" type="ORF">SDC9_73428</name>
</gene>